<evidence type="ECO:0000256" key="1">
    <source>
        <dbReference type="SAM" id="MobiDB-lite"/>
    </source>
</evidence>
<proteinExistence type="predicted"/>
<reference evidence="4" key="2">
    <citation type="submission" date="2013-04" db="EMBL/GenBank/DDBJ databases">
        <title>Genomic mechanisms accounting for the adaptation to parasitism in nematode-trapping fungi.</title>
        <authorList>
            <person name="Ahren D.G."/>
        </authorList>
    </citation>
    <scope>NUCLEOTIDE SEQUENCE [LARGE SCALE GENOMIC DNA]</scope>
    <source>
        <strain evidence="4">CBS 200.50</strain>
    </source>
</reference>
<accession>S8A8T3</accession>
<name>S8A8T3_DACHA</name>
<sequence length="89" mass="8649">MKFTTVAALSVLALGASAQTSSSFSSSALSSSTVSSLSMSSTGLPHNTTSVKNGTLATTGSPKPNSANSMVSVGSASAIGLFCLVLAAF</sequence>
<evidence type="ECO:0000256" key="2">
    <source>
        <dbReference type="SAM" id="SignalP"/>
    </source>
</evidence>
<evidence type="ECO:0008006" key="5">
    <source>
        <dbReference type="Google" id="ProtNLM"/>
    </source>
</evidence>
<evidence type="ECO:0000313" key="3">
    <source>
        <dbReference type="EMBL" id="EPS37526.1"/>
    </source>
</evidence>
<dbReference type="HOGENOM" id="CLU_2454694_0_0_1"/>
<reference evidence="3 4" key="1">
    <citation type="journal article" date="2013" name="PLoS Genet.">
        <title>Genomic mechanisms accounting for the adaptation to parasitism in nematode-trapping fungi.</title>
        <authorList>
            <person name="Meerupati T."/>
            <person name="Andersson K.M."/>
            <person name="Friman E."/>
            <person name="Kumar D."/>
            <person name="Tunlid A."/>
            <person name="Ahren D."/>
        </authorList>
    </citation>
    <scope>NUCLEOTIDE SEQUENCE [LARGE SCALE GENOMIC DNA]</scope>
    <source>
        <strain evidence="3 4">CBS 200.50</strain>
    </source>
</reference>
<keyword evidence="2" id="KW-0732">Signal</keyword>
<evidence type="ECO:0000313" key="4">
    <source>
        <dbReference type="Proteomes" id="UP000015100"/>
    </source>
</evidence>
<dbReference type="EMBL" id="AQGS01000635">
    <property type="protein sequence ID" value="EPS37526.1"/>
    <property type="molecule type" value="Genomic_DNA"/>
</dbReference>
<protein>
    <recommendedName>
        <fullName evidence="5">REJ domain-containing protein</fullName>
    </recommendedName>
</protein>
<gene>
    <name evidence="3" type="ORF">H072_8806</name>
</gene>
<feature type="chain" id="PRO_5004547806" description="REJ domain-containing protein" evidence="2">
    <location>
        <begin position="19"/>
        <end position="89"/>
    </location>
</feature>
<feature type="signal peptide" evidence="2">
    <location>
        <begin position="1"/>
        <end position="18"/>
    </location>
</feature>
<organism evidence="3 4">
    <name type="scientific">Dactylellina haptotyla (strain CBS 200.50)</name>
    <name type="common">Nematode-trapping fungus</name>
    <name type="synonym">Monacrosporium haptotylum</name>
    <dbReference type="NCBI Taxonomy" id="1284197"/>
    <lineage>
        <taxon>Eukaryota</taxon>
        <taxon>Fungi</taxon>
        <taxon>Dikarya</taxon>
        <taxon>Ascomycota</taxon>
        <taxon>Pezizomycotina</taxon>
        <taxon>Orbiliomycetes</taxon>
        <taxon>Orbiliales</taxon>
        <taxon>Orbiliaceae</taxon>
        <taxon>Dactylellina</taxon>
    </lineage>
</organism>
<comment type="caution">
    <text evidence="3">The sequence shown here is derived from an EMBL/GenBank/DDBJ whole genome shotgun (WGS) entry which is preliminary data.</text>
</comment>
<feature type="region of interest" description="Disordered" evidence="1">
    <location>
        <begin position="35"/>
        <end position="69"/>
    </location>
</feature>
<keyword evidence="4" id="KW-1185">Reference proteome</keyword>
<feature type="compositionally biased region" description="Polar residues" evidence="1">
    <location>
        <begin position="43"/>
        <end position="69"/>
    </location>
</feature>
<dbReference type="AlphaFoldDB" id="S8A8T3"/>
<dbReference type="Proteomes" id="UP000015100">
    <property type="component" value="Unassembled WGS sequence"/>
</dbReference>